<keyword evidence="1" id="KW-0812">Transmembrane</keyword>
<feature type="transmembrane region" description="Helical" evidence="1">
    <location>
        <begin position="299"/>
        <end position="321"/>
    </location>
</feature>
<feature type="signal peptide" evidence="2">
    <location>
        <begin position="1"/>
        <end position="27"/>
    </location>
</feature>
<dbReference type="STRING" id="582680.RS86_01851"/>
<dbReference type="RefSeq" id="WP_045271949.1">
    <property type="nucleotide sequence ID" value="NZ_JYIX01000034.1"/>
</dbReference>
<keyword evidence="2" id="KW-0732">Signal</keyword>
<dbReference type="PATRIC" id="fig|582680.6.peg.1914"/>
<reference evidence="3 4" key="1">
    <citation type="submission" date="2015-02" db="EMBL/GenBank/DDBJ databases">
        <title>Draft genome sequences of ten Microbacterium spp. with emphasis on heavy metal contaminated environments.</title>
        <authorList>
            <person name="Corretto E."/>
        </authorList>
    </citation>
    <scope>NUCLEOTIDE SEQUENCE [LARGE SCALE GENOMIC DNA]</scope>
    <source>
        <strain evidence="3 4">ARN176</strain>
    </source>
</reference>
<evidence type="ECO:0000313" key="4">
    <source>
        <dbReference type="Proteomes" id="UP000033740"/>
    </source>
</evidence>
<feature type="transmembrane region" description="Helical" evidence="1">
    <location>
        <begin position="200"/>
        <end position="224"/>
    </location>
</feature>
<dbReference type="AlphaFoldDB" id="A0A0F0LJ27"/>
<name>A0A0F0LJ27_9MICO</name>
<feature type="transmembrane region" description="Helical" evidence="1">
    <location>
        <begin position="333"/>
        <end position="360"/>
    </location>
</feature>
<protein>
    <submittedName>
        <fullName evidence="3">HupE / UreJ protein</fullName>
    </submittedName>
</protein>
<dbReference type="Pfam" id="PF13795">
    <property type="entry name" value="HupE_UreJ_2"/>
    <property type="match status" value="1"/>
</dbReference>
<feature type="transmembrane region" description="Helical" evidence="1">
    <location>
        <begin position="372"/>
        <end position="391"/>
    </location>
</feature>
<feature type="transmembrane region" description="Helical" evidence="1">
    <location>
        <begin position="231"/>
        <end position="254"/>
    </location>
</feature>
<dbReference type="InterPro" id="IPR032809">
    <property type="entry name" value="Put_HupE_UreJ"/>
</dbReference>
<accession>A0A0F0LJ27</accession>
<keyword evidence="1" id="KW-0472">Membrane</keyword>
<evidence type="ECO:0000256" key="2">
    <source>
        <dbReference type="SAM" id="SignalP"/>
    </source>
</evidence>
<keyword evidence="4" id="KW-1185">Reference proteome</keyword>
<keyword evidence="1" id="KW-1133">Transmembrane helix</keyword>
<sequence>MRSVPRVAVVLALVAVALLLSAGPAAAHVTTVAYADLTAAGPTDVRVEFDLQYELLSASAAKAQGDPALFADAIGHPGQGAEDQVLADHAAAIIAYTTARFHVAVDGGSECLPHADGPAAFHSRDATDYARFAVHYACDAGHGGGFVVRSALFPDSEGMVTDTKTIVTYALGGRSGSAALDAADPQFSTAQPWTERFAEFFLLGAEHLLTGIDHILFLLALIISSRRLRDVVFAATCFTVAHSITFLLAALGFVHIGANVVEPAIALSIAAVAGWHLWEERLRRAARRRGEPAPPPSRQAALLRLGIVFGFGLIHGLGFATALKIEEPWSWTLLWSLLVFNLGIEAVQLSVILVVFPPLLLLRRRMPRTATALGVVVTAVVLLFGLLWFAMRALGLPGTP</sequence>
<dbReference type="Proteomes" id="UP000033740">
    <property type="component" value="Unassembled WGS sequence"/>
</dbReference>
<feature type="transmembrane region" description="Helical" evidence="1">
    <location>
        <begin position="260"/>
        <end position="278"/>
    </location>
</feature>
<evidence type="ECO:0000313" key="3">
    <source>
        <dbReference type="EMBL" id="KJL33192.1"/>
    </source>
</evidence>
<comment type="caution">
    <text evidence="3">The sequence shown here is derived from an EMBL/GenBank/DDBJ whole genome shotgun (WGS) entry which is preliminary data.</text>
</comment>
<organism evidence="3 4">
    <name type="scientific">Microbacterium azadirachtae</name>
    <dbReference type="NCBI Taxonomy" id="582680"/>
    <lineage>
        <taxon>Bacteria</taxon>
        <taxon>Bacillati</taxon>
        <taxon>Actinomycetota</taxon>
        <taxon>Actinomycetes</taxon>
        <taxon>Micrococcales</taxon>
        <taxon>Microbacteriaceae</taxon>
        <taxon>Microbacterium</taxon>
    </lineage>
</organism>
<evidence type="ECO:0000256" key="1">
    <source>
        <dbReference type="SAM" id="Phobius"/>
    </source>
</evidence>
<feature type="chain" id="PRO_5002445452" evidence="2">
    <location>
        <begin position="28"/>
        <end position="400"/>
    </location>
</feature>
<dbReference type="EMBL" id="JYIX01000034">
    <property type="protein sequence ID" value="KJL33192.1"/>
    <property type="molecule type" value="Genomic_DNA"/>
</dbReference>
<gene>
    <name evidence="3" type="ORF">RS86_01851</name>
</gene>
<proteinExistence type="predicted"/>